<dbReference type="RefSeq" id="WP_088917063.1">
    <property type="nucleotide sequence ID" value="NZ_CP018632.1"/>
</dbReference>
<feature type="domain" description="Transposase for insertion sequence element IS21-like C-terminal" evidence="1">
    <location>
        <begin position="52"/>
        <end position="122"/>
    </location>
</feature>
<dbReference type="PANTHER" id="PTHR35004:SF8">
    <property type="entry name" value="TRANSPOSASE RV3428C-RELATED"/>
    <property type="match status" value="1"/>
</dbReference>
<gene>
    <name evidence="2" type="ORF">IMCC3135_07735</name>
</gene>
<proteinExistence type="predicted"/>
<evidence type="ECO:0000259" key="1">
    <source>
        <dbReference type="Pfam" id="PF22483"/>
    </source>
</evidence>
<dbReference type="Pfam" id="PF22483">
    <property type="entry name" value="Mu-transpos_C_2"/>
    <property type="match status" value="1"/>
</dbReference>
<organism evidence="2 3">
    <name type="scientific">Granulosicoccus antarcticus IMCC3135</name>
    <dbReference type="NCBI Taxonomy" id="1192854"/>
    <lineage>
        <taxon>Bacteria</taxon>
        <taxon>Pseudomonadati</taxon>
        <taxon>Pseudomonadota</taxon>
        <taxon>Gammaproteobacteria</taxon>
        <taxon>Chromatiales</taxon>
        <taxon>Granulosicoccaceae</taxon>
        <taxon>Granulosicoccus</taxon>
    </lineage>
</organism>
<name>A0A2Z2NJT2_9GAMM</name>
<sequence length="248" mass="28481">MRLRHHTFFSIGQLNVAIAQLLDSLNERPFQRLPGSRKSRFEGIEREALKALPATPYEYVDILDARVHIDYHIEYKRHYYSVPHNLTKTTVEVRASAKLVSVYARGQRVACHARSQVRAGYTTLTEHMPGGHKFMAEWSVERFESWASDIGPSTLHVTREQLRRKRLPEQSFRAVLALLSLAKKYDRVRLEDACLRALEIGSPTRTSVESILKKGLDRKPLNTAKDAELQDDLFLQDHENVRGSEAFS</sequence>
<dbReference type="EMBL" id="CP018632">
    <property type="protein sequence ID" value="ASJ71652.1"/>
    <property type="molecule type" value="Genomic_DNA"/>
</dbReference>
<evidence type="ECO:0000313" key="3">
    <source>
        <dbReference type="Proteomes" id="UP000250079"/>
    </source>
</evidence>
<accession>A0A2Z2NJT2</accession>
<dbReference type="OrthoDB" id="2065409at2"/>
<dbReference type="Proteomes" id="UP000250079">
    <property type="component" value="Chromosome"/>
</dbReference>
<evidence type="ECO:0000313" key="2">
    <source>
        <dbReference type="EMBL" id="ASJ71652.1"/>
    </source>
</evidence>
<dbReference type="AlphaFoldDB" id="A0A2Z2NJT2"/>
<protein>
    <recommendedName>
        <fullName evidence="1">Transposase for insertion sequence element IS21-like C-terminal domain-containing protein</fullName>
    </recommendedName>
</protein>
<keyword evidence="3" id="KW-1185">Reference proteome</keyword>
<dbReference type="InterPro" id="IPR054353">
    <property type="entry name" value="IstA-like_C"/>
</dbReference>
<reference evidence="2 3" key="1">
    <citation type="submission" date="2016-12" db="EMBL/GenBank/DDBJ databases">
        <authorList>
            <person name="Song W.-J."/>
            <person name="Kurnit D.M."/>
        </authorList>
    </citation>
    <scope>NUCLEOTIDE SEQUENCE [LARGE SCALE GENOMIC DNA]</scope>
    <source>
        <strain evidence="2 3">IMCC3135</strain>
    </source>
</reference>
<dbReference type="KEGG" id="gai:IMCC3135_07735"/>
<dbReference type="PANTHER" id="PTHR35004">
    <property type="entry name" value="TRANSPOSASE RV3428C-RELATED"/>
    <property type="match status" value="1"/>
</dbReference>